<dbReference type="InterPro" id="IPR036852">
    <property type="entry name" value="Peptidase_S8/S53_dom_sf"/>
</dbReference>
<dbReference type="PANTHER" id="PTHR42884:SF14">
    <property type="entry name" value="NEUROENDOCRINE CONVERTASE 1"/>
    <property type="match status" value="1"/>
</dbReference>
<dbReference type="PANTHER" id="PTHR42884">
    <property type="entry name" value="PROPROTEIN CONVERTASE SUBTILISIN/KEXIN-RELATED"/>
    <property type="match status" value="1"/>
</dbReference>
<dbReference type="Gene3D" id="3.40.50.200">
    <property type="entry name" value="Peptidase S8/S53 domain"/>
    <property type="match status" value="1"/>
</dbReference>
<dbReference type="SUPFAM" id="SSF52743">
    <property type="entry name" value="Subtilisin-like"/>
    <property type="match status" value="1"/>
</dbReference>
<dbReference type="PROSITE" id="PS51892">
    <property type="entry name" value="SUBTILASE"/>
    <property type="match status" value="1"/>
</dbReference>
<sequence length="1181" mass="131065">MSWNNIHKYIYHLILIPLFILSAFNTLAQESKGNKKVIYAKLKSSSASILQPWSRTYIEDRDYPAEMLSPSSYKHLLHPKTSVFSNTRFFPREVPDILEIHLKDGASVEQSIIELKKHPLVEYVEVEDFVDDLQYIPNDPRSGEQFSISLHNLYEAWNISRGNPSVVIGLHDSGFQVDHEDLTNNLYENTAEINGFDGVDDDNNGYIDDFHGWNFTKNSNDLTGTDHGTTVAGNGTASSDNNIGTTGSGFHTTYLPTVRSALSSLVYVAEQPGVKIINMSWGSNSTKSIAYQEIISFYAEDAEYDILFVAAAGNNTHGNVPTDYYPACYENVLAVTGVDANRVNRNRTRGYLIDVAGADGSLAPHKDNSYGNGGGTSYASPTVAGIAGLVRAHYPDLTAKQVAELIRFTSDSTFYSETGNENLNYLQGFGIVDAHLALTQRDNIHVVRASNIKWSKLNTDDISITPGDTMEVWFDFQNILNGNSNLRIEISSYSDDFTPISNEISIGQLSELQTTNNSSFPFTFKLEPSGSVHSNHYFRLDFYDDANNYHDWQNVELNITLEQYISFNYLYGYFRPEGTLGTRNGLNYNSHQITRQAGFMVVADNKVVDATYTNPESDIRSADFVGTTPIALEYAPTVDENYPIYQYNTSFADEDADQPIGIEIDQKLFGRFIIDREKSIFTELKITNRGNGTFDSVRVGLFTDWMMSFEGSSISYPLDSGEISYDPTTQTIIAKHARDTRYAAVRLLNEGQVHVQCLDQKDGTSDIDISDGFSDAEKIQSLTSGIGTINISNGASGTNVSSVIGVSLPSVKINEEVRVGFLVSVADSYDELITQLDSTEVTAQYWLKSPSPVVAHQIAHQGEYVDIHTSNFDSLALYKKESSNSNAELISRGRIFQVLIDSIDHYYVQSQGRYVYNGDLIQLTGDAIPILSVSSPMNVCKNTNVIIAPAGCNSYNFYDNELLVTPLYSGKTLTLTDISSDTLFYITCAELTSENDYTKVDILVDEVITDYSLSDSTSHIGGSITAEFTQIDKARTWSWYMDGEKVGDTDDISITPSFTEAGTHQLRLFASNLSGCTYIISKEIEVSVDNVSSSVVSILENSIVYPNPVVNHQVNISTVKNVGKMKFDLYTVEGVKIEESLPYKINGNTYEIHLPKHIPSHTYILKGQADGGSNTWKIAIH</sequence>
<feature type="active site" description="Charge relay system" evidence="4">
    <location>
        <position position="227"/>
    </location>
</feature>
<dbReference type="Pfam" id="PF00082">
    <property type="entry name" value="Peptidase_S8"/>
    <property type="match status" value="1"/>
</dbReference>
<keyword evidence="7" id="KW-1185">Reference proteome</keyword>
<dbReference type="GO" id="GO:0016485">
    <property type="term" value="P:protein processing"/>
    <property type="evidence" value="ECO:0007669"/>
    <property type="project" value="TreeGrafter"/>
</dbReference>
<dbReference type="Proteomes" id="UP000585050">
    <property type="component" value="Unassembled WGS sequence"/>
</dbReference>
<comment type="caution">
    <text evidence="6">The sequence shown here is derived from an EMBL/GenBank/DDBJ whole genome shotgun (WGS) entry which is preliminary data.</text>
</comment>
<dbReference type="RefSeq" id="WP_168880665.1">
    <property type="nucleotide sequence ID" value="NZ_JABAIL010000001.1"/>
</dbReference>
<dbReference type="GO" id="GO:0004252">
    <property type="term" value="F:serine-type endopeptidase activity"/>
    <property type="evidence" value="ECO:0007669"/>
    <property type="project" value="UniProtKB-UniRule"/>
</dbReference>
<evidence type="ECO:0000256" key="2">
    <source>
        <dbReference type="ARBA" id="ARBA00022801"/>
    </source>
</evidence>
<dbReference type="GO" id="GO:0005886">
    <property type="term" value="C:plasma membrane"/>
    <property type="evidence" value="ECO:0007669"/>
    <property type="project" value="TreeGrafter"/>
</dbReference>
<dbReference type="InterPro" id="IPR023828">
    <property type="entry name" value="Peptidase_S8_Ser-AS"/>
</dbReference>
<keyword evidence="2 4" id="KW-0378">Hydrolase</keyword>
<feature type="active site" description="Charge relay system" evidence="4">
    <location>
        <position position="172"/>
    </location>
</feature>
<feature type="domain" description="Peptidase S8/S53" evidence="5">
    <location>
        <begin position="165"/>
        <end position="430"/>
    </location>
</feature>
<evidence type="ECO:0000313" key="6">
    <source>
        <dbReference type="EMBL" id="NLR89983.1"/>
    </source>
</evidence>
<keyword evidence="3 4" id="KW-0720">Serine protease</keyword>
<gene>
    <name evidence="6" type="ORF">HGP29_02140</name>
</gene>
<organism evidence="6 7">
    <name type="scientific">Flammeovirga agarivorans</name>
    <dbReference type="NCBI Taxonomy" id="2726742"/>
    <lineage>
        <taxon>Bacteria</taxon>
        <taxon>Pseudomonadati</taxon>
        <taxon>Bacteroidota</taxon>
        <taxon>Cytophagia</taxon>
        <taxon>Cytophagales</taxon>
        <taxon>Flammeovirgaceae</taxon>
        <taxon>Flammeovirga</taxon>
    </lineage>
</organism>
<evidence type="ECO:0000256" key="1">
    <source>
        <dbReference type="ARBA" id="ARBA00022670"/>
    </source>
</evidence>
<proteinExistence type="inferred from homology"/>
<feature type="active site" description="Charge relay system" evidence="4">
    <location>
        <position position="377"/>
    </location>
</feature>
<keyword evidence="1 4" id="KW-0645">Protease</keyword>
<accession>A0A7X8SGT8</accession>
<comment type="similarity">
    <text evidence="4">Belongs to the peptidase S8 family.</text>
</comment>
<dbReference type="InterPro" id="IPR000209">
    <property type="entry name" value="Peptidase_S8/S53_dom"/>
</dbReference>
<name>A0A7X8SGT8_9BACT</name>
<dbReference type="EMBL" id="JABAIL010000001">
    <property type="protein sequence ID" value="NLR89983.1"/>
    <property type="molecule type" value="Genomic_DNA"/>
</dbReference>
<dbReference type="PRINTS" id="PR00723">
    <property type="entry name" value="SUBTILISIN"/>
</dbReference>
<evidence type="ECO:0000313" key="7">
    <source>
        <dbReference type="Proteomes" id="UP000585050"/>
    </source>
</evidence>
<evidence type="ECO:0000256" key="4">
    <source>
        <dbReference type="PROSITE-ProRule" id="PRU01240"/>
    </source>
</evidence>
<dbReference type="AlphaFoldDB" id="A0A7X8SGT8"/>
<reference evidence="6 7" key="1">
    <citation type="submission" date="2020-04" db="EMBL/GenBank/DDBJ databases">
        <title>Flammeovirga sp. SR4, a novel species isolated from seawater.</title>
        <authorList>
            <person name="Wang X."/>
        </authorList>
    </citation>
    <scope>NUCLEOTIDE SEQUENCE [LARGE SCALE GENOMIC DNA]</scope>
    <source>
        <strain evidence="6 7">SR4</strain>
    </source>
</reference>
<protein>
    <submittedName>
        <fullName evidence="6">S8 family serine peptidase</fullName>
    </submittedName>
</protein>
<evidence type="ECO:0000259" key="5">
    <source>
        <dbReference type="Pfam" id="PF00082"/>
    </source>
</evidence>
<dbReference type="InterPro" id="IPR015500">
    <property type="entry name" value="Peptidase_S8_subtilisin-rel"/>
</dbReference>
<evidence type="ECO:0000256" key="3">
    <source>
        <dbReference type="ARBA" id="ARBA00022825"/>
    </source>
</evidence>
<dbReference type="PROSITE" id="PS00138">
    <property type="entry name" value="SUBTILASE_SER"/>
    <property type="match status" value="1"/>
</dbReference>